<evidence type="ECO:0000256" key="1">
    <source>
        <dbReference type="SAM" id="SignalP"/>
    </source>
</evidence>
<evidence type="ECO:0008006" key="4">
    <source>
        <dbReference type="Google" id="ProtNLM"/>
    </source>
</evidence>
<reference evidence="2" key="1">
    <citation type="submission" date="2023-10" db="EMBL/GenBank/DDBJ databases">
        <authorList>
            <person name="Noh H."/>
        </authorList>
    </citation>
    <scope>NUCLEOTIDE SEQUENCE</scope>
    <source>
        <strain evidence="2">DUCC4014</strain>
    </source>
</reference>
<feature type="chain" id="PRO_5041932688" description="Extracellular membrane protein CFEM domain-containing protein" evidence="1">
    <location>
        <begin position="18"/>
        <end position="211"/>
    </location>
</feature>
<sequence length="211" mass="20051">MLRSTLLFALLAASANAAALSHQTPSLLARQAGSCANECQKSSQAQWNADGTCPPATKDALQACYDCVKAAPGADPKTIEGAKVNLDMCADGGKGLASSMLGDFASVTSSILADASSIQSETSAAISSLNASGDVKPTTTVVGAAESSAAGNAAGAPGAHSSGASGSAASGSHASGAAASPIAGGKPSSAGALSVSLGAVVGAVSVGYAFF</sequence>
<organism evidence="2 3">
    <name type="scientific">Vanrija pseudolonga</name>
    <dbReference type="NCBI Taxonomy" id="143232"/>
    <lineage>
        <taxon>Eukaryota</taxon>
        <taxon>Fungi</taxon>
        <taxon>Dikarya</taxon>
        <taxon>Basidiomycota</taxon>
        <taxon>Agaricomycotina</taxon>
        <taxon>Tremellomycetes</taxon>
        <taxon>Trichosporonales</taxon>
        <taxon>Trichosporonaceae</taxon>
        <taxon>Vanrija</taxon>
    </lineage>
</organism>
<accession>A0AAF0YIC9</accession>
<name>A0AAF0YIC9_9TREE</name>
<dbReference type="GeneID" id="87811193"/>
<dbReference type="AlphaFoldDB" id="A0AAF0YIC9"/>
<evidence type="ECO:0000313" key="2">
    <source>
        <dbReference type="EMBL" id="WOO84504.1"/>
    </source>
</evidence>
<proteinExistence type="predicted"/>
<keyword evidence="1" id="KW-0732">Signal</keyword>
<dbReference type="EMBL" id="CP086719">
    <property type="protein sequence ID" value="WOO84504.1"/>
    <property type="molecule type" value="Genomic_DNA"/>
</dbReference>
<protein>
    <recommendedName>
        <fullName evidence="4">Extracellular membrane protein CFEM domain-containing protein</fullName>
    </recommendedName>
</protein>
<gene>
    <name evidence="2" type="ORF">LOC62_06G008023</name>
</gene>
<feature type="signal peptide" evidence="1">
    <location>
        <begin position="1"/>
        <end position="17"/>
    </location>
</feature>
<dbReference type="RefSeq" id="XP_062630530.1">
    <property type="nucleotide sequence ID" value="XM_062774546.1"/>
</dbReference>
<keyword evidence="3" id="KW-1185">Reference proteome</keyword>
<evidence type="ECO:0000313" key="3">
    <source>
        <dbReference type="Proteomes" id="UP000827549"/>
    </source>
</evidence>
<dbReference type="Proteomes" id="UP000827549">
    <property type="component" value="Chromosome 6"/>
</dbReference>